<keyword evidence="3" id="KW-1185">Reference proteome</keyword>
<organism evidence="2 3">
    <name type="scientific">Vespula maculifrons</name>
    <name type="common">Eastern yellow jacket</name>
    <name type="synonym">Wasp</name>
    <dbReference type="NCBI Taxonomy" id="7453"/>
    <lineage>
        <taxon>Eukaryota</taxon>
        <taxon>Metazoa</taxon>
        <taxon>Ecdysozoa</taxon>
        <taxon>Arthropoda</taxon>
        <taxon>Hexapoda</taxon>
        <taxon>Insecta</taxon>
        <taxon>Pterygota</taxon>
        <taxon>Neoptera</taxon>
        <taxon>Endopterygota</taxon>
        <taxon>Hymenoptera</taxon>
        <taxon>Apocrita</taxon>
        <taxon>Aculeata</taxon>
        <taxon>Vespoidea</taxon>
        <taxon>Vespidae</taxon>
        <taxon>Vespinae</taxon>
        <taxon>Vespula</taxon>
    </lineage>
</organism>
<protein>
    <submittedName>
        <fullName evidence="2">Uncharacterized protein</fullName>
    </submittedName>
</protein>
<proteinExistence type="predicted"/>
<name>A0ABD2AME4_VESMC</name>
<keyword evidence="1" id="KW-0732">Signal</keyword>
<comment type="caution">
    <text evidence="2">The sequence shown here is derived from an EMBL/GenBank/DDBJ whole genome shotgun (WGS) entry which is preliminary data.</text>
</comment>
<evidence type="ECO:0000313" key="3">
    <source>
        <dbReference type="Proteomes" id="UP001607303"/>
    </source>
</evidence>
<gene>
    <name evidence="2" type="ORF">V1477_020613</name>
</gene>
<dbReference type="Proteomes" id="UP001607303">
    <property type="component" value="Unassembled WGS sequence"/>
</dbReference>
<dbReference type="AlphaFoldDB" id="A0ABD2AME4"/>
<accession>A0ABD2AME4</accession>
<dbReference type="EMBL" id="JAYRBN010000116">
    <property type="protein sequence ID" value="KAL2721793.1"/>
    <property type="molecule type" value="Genomic_DNA"/>
</dbReference>
<evidence type="ECO:0000313" key="2">
    <source>
        <dbReference type="EMBL" id="KAL2721793.1"/>
    </source>
</evidence>
<reference evidence="2 3" key="1">
    <citation type="journal article" date="2024" name="Ann. Entomol. Soc. Am.">
        <title>Genomic analyses of the southern and eastern yellowjacket wasps (Hymenoptera: Vespidae) reveal evolutionary signatures of social life.</title>
        <authorList>
            <person name="Catto M.A."/>
            <person name="Caine P.B."/>
            <person name="Orr S.E."/>
            <person name="Hunt B.G."/>
            <person name="Goodisman M.A.D."/>
        </authorList>
    </citation>
    <scope>NUCLEOTIDE SEQUENCE [LARGE SCALE GENOMIC DNA]</scope>
    <source>
        <strain evidence="2">232</strain>
        <tissue evidence="2">Head and thorax</tissue>
    </source>
</reference>
<sequence length="145" mass="15938">MIKVVFGSSLYLSMVWRGVNGLQVAKLCCGEIVTRGQAYRLTFSTASATAGGGCAFSELSPPTNSPCQPLTVFIPRTLDVQAAVSSSCSFRSYDDDYDDEDDDDNDAEDAVAAKAVKEKEKTAFRPSRLIIWSKDRTTRRQHVEE</sequence>
<feature type="signal peptide" evidence="1">
    <location>
        <begin position="1"/>
        <end position="21"/>
    </location>
</feature>
<feature type="chain" id="PRO_5044779355" evidence="1">
    <location>
        <begin position="22"/>
        <end position="145"/>
    </location>
</feature>
<evidence type="ECO:0000256" key="1">
    <source>
        <dbReference type="SAM" id="SignalP"/>
    </source>
</evidence>